<evidence type="ECO:0000313" key="3">
    <source>
        <dbReference type="RefSeq" id="XP_070481050.1"/>
    </source>
</evidence>
<keyword evidence="2" id="KW-1185">Reference proteome</keyword>
<dbReference type="Proteomes" id="UP001652662">
    <property type="component" value="Chromosome 1"/>
</dbReference>
<reference evidence="2" key="1">
    <citation type="submission" date="2025-05" db="UniProtKB">
        <authorList>
            <consortium name="RefSeq"/>
        </authorList>
    </citation>
    <scope>NUCLEOTIDE SEQUENCE [LARGE SCALE GENOMIC DNA]</scope>
</reference>
<gene>
    <name evidence="3" type="primary">LOC139084085</name>
</gene>
<evidence type="ECO:0000313" key="2">
    <source>
        <dbReference type="Proteomes" id="UP001652662"/>
    </source>
</evidence>
<feature type="region of interest" description="Disordered" evidence="1">
    <location>
        <begin position="205"/>
        <end position="224"/>
    </location>
</feature>
<protein>
    <submittedName>
        <fullName evidence="3">Uncharacterized protein</fullName>
    </submittedName>
</protein>
<sequence length="224" mass="24064">MLTKARHKNRNIQSYLCKIQKQAKLVKGVRRQHSGSLRGEAGRVLDQGEQVLTAFYFLSADYTAGWRGTGLGPVRLPRGRAQRRKGARAAPDTLTSACSAARSGGLRAPTSLRWLGPGRRGQTPDPLACAPLLYSVASASAHNPGELRLATTRLGVRLGPPQASVSGLSARSPRRLSEIPPNLRQGHARVNVTSPRPSRIRLLASSATASESETEDYNSQEVVG</sequence>
<reference evidence="3" key="2">
    <citation type="submission" date="2025-08" db="UniProtKB">
        <authorList>
            <consortium name="RefSeq"/>
        </authorList>
    </citation>
    <scope>IDENTIFICATION</scope>
    <source>
        <tissue evidence="3">Blood</tissue>
    </source>
</reference>
<dbReference type="GeneID" id="139084085"/>
<evidence type="ECO:0000256" key="1">
    <source>
        <dbReference type="SAM" id="MobiDB-lite"/>
    </source>
</evidence>
<organism evidence="2 3">
    <name type="scientific">Equus przewalskii</name>
    <name type="common">Przewalski's horse</name>
    <name type="synonym">Equus caballus przewalskii</name>
    <dbReference type="NCBI Taxonomy" id="9798"/>
    <lineage>
        <taxon>Eukaryota</taxon>
        <taxon>Metazoa</taxon>
        <taxon>Chordata</taxon>
        <taxon>Craniata</taxon>
        <taxon>Vertebrata</taxon>
        <taxon>Euteleostomi</taxon>
        <taxon>Mammalia</taxon>
        <taxon>Eutheria</taxon>
        <taxon>Laurasiatheria</taxon>
        <taxon>Perissodactyla</taxon>
        <taxon>Equidae</taxon>
        <taxon>Equus</taxon>
    </lineage>
</organism>
<proteinExistence type="predicted"/>
<accession>A0ABM4PV26</accession>
<name>A0ABM4PV26_EQUPR</name>
<dbReference type="RefSeq" id="XP_070481050.1">
    <property type="nucleotide sequence ID" value="XM_070624949.1"/>
</dbReference>